<dbReference type="AlphaFoldDB" id="A0A7V3ZKK7"/>
<dbReference type="EMBL" id="DTDV01000023">
    <property type="protein sequence ID" value="HGK24555.1"/>
    <property type="molecule type" value="Genomic_DNA"/>
</dbReference>
<dbReference type="SUPFAM" id="SSF50998">
    <property type="entry name" value="Quinoprotein alcohol dehydrogenase-like"/>
    <property type="match status" value="1"/>
</dbReference>
<proteinExistence type="predicted"/>
<gene>
    <name evidence="2" type="ORF">ENU78_09070</name>
</gene>
<dbReference type="GO" id="GO:0004180">
    <property type="term" value="F:carboxypeptidase activity"/>
    <property type="evidence" value="ECO:0007669"/>
    <property type="project" value="UniProtKB-KW"/>
</dbReference>
<comment type="caution">
    <text evidence="2">The sequence shown here is derived from an EMBL/GenBank/DDBJ whole genome shotgun (WGS) entry which is preliminary data.</text>
</comment>
<sequence length="461" mass="52257">MFKKLLFPIILVLLLVSFSLSQSQVSYATLEGIVTSKDRIPVEGAKILVLGTDCTAVSDEEGKYFIKNIPVLGEEEKFLIEVIEPNNNAVVVSNTFSIRSGLNKIDFQISLSNTFSKYYGDFRWESPFSVKETRDANYIISGISSYAPRNNIYLLKIDKYGRKIWGRTYLINKNFANSYVIEDDKGYLISATSNDGDIHLLKTSTDGGFLWEAVYGRPDRVETVNNVILTDAGDYLVVGKIKTLDKDGKSYIVDALVIKFDKNGNKLWDVIFGEKDDDEFSDAIQARNGDFILAGTFDISGLSKGVIYRIDKDGRLIWNKKLSGEGPVRGERLIPTDQGYLVGGYTYKDLRHGFYLAYFNDKGDILWRKNYNSKGLGLYLKTISMVKQYFVVAGYFMKDSINKPYIMITDFKGEAIDEVMMETSPRGGITSSITTKDLYTVFVGFRQDEDNKDIWLYKTKY</sequence>
<keyword evidence="2" id="KW-0378">Hydrolase</keyword>
<feature type="chain" id="PRO_5030880629" evidence="1">
    <location>
        <begin position="29"/>
        <end position="461"/>
    </location>
</feature>
<dbReference type="Gene3D" id="2.130.10.10">
    <property type="entry name" value="YVTN repeat-like/Quinoprotein amine dehydrogenase"/>
    <property type="match status" value="1"/>
</dbReference>
<keyword evidence="1" id="KW-0732">Signal</keyword>
<dbReference type="PANTHER" id="PTHR42754">
    <property type="entry name" value="ENDOGLUCANASE"/>
    <property type="match status" value="1"/>
</dbReference>
<dbReference type="InterPro" id="IPR008969">
    <property type="entry name" value="CarboxyPept-like_regulatory"/>
</dbReference>
<evidence type="ECO:0000313" key="2">
    <source>
        <dbReference type="EMBL" id="HGK24555.1"/>
    </source>
</evidence>
<evidence type="ECO:0000256" key="1">
    <source>
        <dbReference type="SAM" id="SignalP"/>
    </source>
</evidence>
<dbReference type="SUPFAM" id="SSF49464">
    <property type="entry name" value="Carboxypeptidase regulatory domain-like"/>
    <property type="match status" value="1"/>
</dbReference>
<dbReference type="InterPro" id="IPR015943">
    <property type="entry name" value="WD40/YVTN_repeat-like_dom_sf"/>
</dbReference>
<name>A0A7V3ZKK7_DICTH</name>
<dbReference type="InterPro" id="IPR011047">
    <property type="entry name" value="Quinoprotein_ADH-like_sf"/>
</dbReference>
<dbReference type="PANTHER" id="PTHR42754:SF1">
    <property type="entry name" value="LIPOPROTEIN"/>
    <property type="match status" value="1"/>
</dbReference>
<keyword evidence="2" id="KW-0121">Carboxypeptidase</keyword>
<dbReference type="RefSeq" id="WP_149122305.1">
    <property type="nucleotide sequence ID" value="NZ_VTFL01000001.1"/>
</dbReference>
<reference evidence="2" key="1">
    <citation type="journal article" date="2020" name="mSystems">
        <title>Genome- and Community-Level Interaction Insights into Carbon Utilization and Element Cycling Functions of Hydrothermarchaeota in Hydrothermal Sediment.</title>
        <authorList>
            <person name="Zhou Z."/>
            <person name="Liu Y."/>
            <person name="Xu W."/>
            <person name="Pan J."/>
            <person name="Luo Z.H."/>
            <person name="Li M."/>
        </authorList>
    </citation>
    <scope>NUCLEOTIDE SEQUENCE [LARGE SCALE GENOMIC DNA]</scope>
    <source>
        <strain evidence="2">SpSt-70</strain>
    </source>
</reference>
<feature type="signal peptide" evidence="1">
    <location>
        <begin position="1"/>
        <end position="28"/>
    </location>
</feature>
<accession>A0A7V3ZKK7</accession>
<protein>
    <submittedName>
        <fullName evidence="2">Carboxypeptidase regulatory-like domain-containing protein</fullName>
    </submittedName>
</protein>
<organism evidence="2">
    <name type="scientific">Dictyoglomus thermophilum</name>
    <dbReference type="NCBI Taxonomy" id="14"/>
    <lineage>
        <taxon>Bacteria</taxon>
        <taxon>Pseudomonadati</taxon>
        <taxon>Dictyoglomota</taxon>
        <taxon>Dictyoglomia</taxon>
        <taxon>Dictyoglomales</taxon>
        <taxon>Dictyoglomaceae</taxon>
        <taxon>Dictyoglomus</taxon>
    </lineage>
</organism>
<keyword evidence="2" id="KW-0645">Protease</keyword>